<feature type="compositionally biased region" description="Basic and acidic residues" evidence="1">
    <location>
        <begin position="97"/>
        <end position="108"/>
    </location>
</feature>
<feature type="region of interest" description="Disordered" evidence="1">
    <location>
        <begin position="171"/>
        <end position="213"/>
    </location>
</feature>
<dbReference type="Gramene" id="OPUNC12G03360.1">
    <property type="protein sequence ID" value="OPUNC12G03360.1"/>
    <property type="gene ID" value="OPUNC12G03360"/>
</dbReference>
<dbReference type="AlphaFoldDB" id="A0A0E0MJV0"/>
<protein>
    <submittedName>
        <fullName evidence="2">Uncharacterized protein</fullName>
    </submittedName>
</protein>
<feature type="compositionally biased region" description="Basic and acidic residues" evidence="1">
    <location>
        <begin position="1"/>
        <end position="13"/>
    </location>
</feature>
<accession>A0A0E0MJV0</accession>
<feature type="region of interest" description="Disordered" evidence="1">
    <location>
        <begin position="1"/>
        <end position="22"/>
    </location>
</feature>
<evidence type="ECO:0000313" key="2">
    <source>
        <dbReference type="EnsemblPlants" id="OPUNC12G03360.1"/>
    </source>
</evidence>
<organism evidence="2">
    <name type="scientific">Oryza punctata</name>
    <name type="common">Red rice</name>
    <dbReference type="NCBI Taxonomy" id="4537"/>
    <lineage>
        <taxon>Eukaryota</taxon>
        <taxon>Viridiplantae</taxon>
        <taxon>Streptophyta</taxon>
        <taxon>Embryophyta</taxon>
        <taxon>Tracheophyta</taxon>
        <taxon>Spermatophyta</taxon>
        <taxon>Magnoliopsida</taxon>
        <taxon>Liliopsida</taxon>
        <taxon>Poales</taxon>
        <taxon>Poaceae</taxon>
        <taxon>BOP clade</taxon>
        <taxon>Oryzoideae</taxon>
        <taxon>Oryzeae</taxon>
        <taxon>Oryzinae</taxon>
        <taxon>Oryza</taxon>
    </lineage>
</organism>
<dbReference type="HOGENOM" id="CLU_1296181_0_0_1"/>
<reference evidence="2" key="2">
    <citation type="submission" date="2018-05" db="EMBL/GenBank/DDBJ databases">
        <title>OpunRS2 (Oryza punctata Reference Sequence Version 2).</title>
        <authorList>
            <person name="Zhang J."/>
            <person name="Kudrna D."/>
            <person name="Lee S."/>
            <person name="Talag J."/>
            <person name="Welchert J."/>
            <person name="Wing R.A."/>
        </authorList>
    </citation>
    <scope>NUCLEOTIDE SEQUENCE [LARGE SCALE GENOMIC DNA]</scope>
</reference>
<feature type="region of interest" description="Disordered" evidence="1">
    <location>
        <begin position="97"/>
        <end position="119"/>
    </location>
</feature>
<proteinExistence type="predicted"/>
<dbReference type="Proteomes" id="UP000026962">
    <property type="component" value="Chromosome 12"/>
</dbReference>
<name>A0A0E0MJV0_ORYPU</name>
<dbReference type="EnsemblPlants" id="OPUNC12G03360.1">
    <property type="protein sequence ID" value="OPUNC12G03360.1"/>
    <property type="gene ID" value="OPUNC12G03360"/>
</dbReference>
<keyword evidence="3" id="KW-1185">Reference proteome</keyword>
<evidence type="ECO:0000313" key="3">
    <source>
        <dbReference type="Proteomes" id="UP000026962"/>
    </source>
</evidence>
<reference evidence="2" key="1">
    <citation type="submission" date="2015-04" db="UniProtKB">
        <authorList>
            <consortium name="EnsemblPlants"/>
        </authorList>
    </citation>
    <scope>IDENTIFICATION</scope>
</reference>
<feature type="compositionally biased region" description="Low complexity" evidence="1">
    <location>
        <begin position="190"/>
        <end position="200"/>
    </location>
</feature>
<evidence type="ECO:0000256" key="1">
    <source>
        <dbReference type="SAM" id="MobiDB-lite"/>
    </source>
</evidence>
<sequence length="213" mass="23305">MSRERKARMREGSSESEDDCVRAQKSLPTVAALVAAERPRHHHPCSSAALPMAPPHLCSSVRRMALIVEASSWVPGDVCGEASSCSWPIVGEMEYTSRDKEGEEERGVKYTGGPQTYREQPLDDFVSRRGIMTWREPNSCGGNLAKWPFIYFRSSQHISLSPLESFGMGRGGAARWARQGGDRPCSSPLSNPQPSISESPSPSPITKSCCVAH</sequence>